<dbReference type="Pfam" id="PF00076">
    <property type="entry name" value="RRM_1"/>
    <property type="match status" value="1"/>
</dbReference>
<evidence type="ECO:0000313" key="4">
    <source>
        <dbReference type="EMBL" id="KAH9422427.1"/>
    </source>
</evidence>
<keyword evidence="1 2" id="KW-0694">RNA-binding</keyword>
<sequence length="226" mass="25457">MSIFSSPSSSSTSSLLSESSLMNKVIIDSIRNGQHPLYKLVIENGQRIIRPINDDFRINPYYDDVRKHEIYLSNLPQNSYEDELLPFLMQAGPIYQLRIIMTLSGATKGKAYAIFADIESSLRAVQILNGQCIRSSYSLPVQVEFSVNNNRLRVRGIPNSIKSSEQLQQRLCLIGIEDIRLFPAKNLDTIIVNAASTRRVFISGSIEIDGHKLTANWDIPDKSILQ</sequence>
<dbReference type="Gene3D" id="3.30.70.330">
    <property type="match status" value="1"/>
</dbReference>
<dbReference type="InterPro" id="IPR000504">
    <property type="entry name" value="RRM_dom"/>
</dbReference>
<dbReference type="PANTHER" id="PTHR21245">
    <property type="entry name" value="HETEROGENEOUS NUCLEAR RIBONUCLEOPROTEIN"/>
    <property type="match status" value="1"/>
</dbReference>
<dbReference type="SUPFAM" id="SSF54928">
    <property type="entry name" value="RNA-binding domain, RBD"/>
    <property type="match status" value="1"/>
</dbReference>
<protein>
    <recommendedName>
        <fullName evidence="3">RRM domain-containing protein</fullName>
    </recommendedName>
</protein>
<gene>
    <name evidence="4" type="ORF">DERP_003103</name>
</gene>
<accession>A0ABQ8JJ10</accession>
<reference evidence="4 5" key="2">
    <citation type="journal article" date="2022" name="Mol. Biol. Evol.">
        <title>Comparative Genomics Reveals Insights into the Divergent Evolution of Astigmatic Mites and Household Pest Adaptations.</title>
        <authorList>
            <person name="Xiong Q."/>
            <person name="Wan A.T."/>
            <person name="Liu X."/>
            <person name="Fung C.S."/>
            <person name="Xiao X."/>
            <person name="Malainual N."/>
            <person name="Hou J."/>
            <person name="Wang L."/>
            <person name="Wang M."/>
            <person name="Yang K.Y."/>
            <person name="Cui Y."/>
            <person name="Leung E.L."/>
            <person name="Nong W."/>
            <person name="Shin S.K."/>
            <person name="Au S.W."/>
            <person name="Jeong K.Y."/>
            <person name="Chew F.T."/>
            <person name="Hui J.H."/>
            <person name="Leung T.F."/>
            <person name="Tungtrongchitr A."/>
            <person name="Zhong N."/>
            <person name="Liu Z."/>
            <person name="Tsui S.K."/>
        </authorList>
    </citation>
    <scope>NUCLEOTIDE SEQUENCE [LARGE SCALE GENOMIC DNA]</scope>
    <source>
        <strain evidence="4">Derp</strain>
    </source>
</reference>
<feature type="domain" description="RRM" evidence="3">
    <location>
        <begin position="68"/>
        <end position="148"/>
    </location>
</feature>
<evidence type="ECO:0000256" key="2">
    <source>
        <dbReference type="PROSITE-ProRule" id="PRU00176"/>
    </source>
</evidence>
<dbReference type="SMART" id="SM00360">
    <property type="entry name" value="RRM"/>
    <property type="match status" value="1"/>
</dbReference>
<evidence type="ECO:0000259" key="3">
    <source>
        <dbReference type="PROSITE" id="PS50102"/>
    </source>
</evidence>
<keyword evidence="5" id="KW-1185">Reference proteome</keyword>
<name>A0ABQ8JJ10_DERPT</name>
<reference evidence="4 5" key="1">
    <citation type="journal article" date="2018" name="J. Allergy Clin. Immunol.">
        <title>High-quality assembly of Dermatophagoides pteronyssinus genome and transcriptome reveals a wide range of novel allergens.</title>
        <authorList>
            <person name="Liu X.Y."/>
            <person name="Yang K.Y."/>
            <person name="Wang M.Q."/>
            <person name="Kwok J.S."/>
            <person name="Zeng X."/>
            <person name="Yang Z."/>
            <person name="Xiao X.J."/>
            <person name="Lau C.P."/>
            <person name="Li Y."/>
            <person name="Huang Z.M."/>
            <person name="Ba J.G."/>
            <person name="Yim A.K."/>
            <person name="Ouyang C.Y."/>
            <person name="Ngai S.M."/>
            <person name="Chan T.F."/>
            <person name="Leung E.L."/>
            <person name="Liu L."/>
            <person name="Liu Z.G."/>
            <person name="Tsui S.K."/>
        </authorList>
    </citation>
    <scope>NUCLEOTIDE SEQUENCE [LARGE SCALE GENOMIC DNA]</scope>
    <source>
        <strain evidence="4">Derp</strain>
    </source>
</reference>
<dbReference type="InterPro" id="IPR035979">
    <property type="entry name" value="RBD_domain_sf"/>
</dbReference>
<evidence type="ECO:0000313" key="5">
    <source>
        <dbReference type="Proteomes" id="UP000887458"/>
    </source>
</evidence>
<dbReference type="EMBL" id="NJHN03000036">
    <property type="protein sequence ID" value="KAH9422427.1"/>
    <property type="molecule type" value="Genomic_DNA"/>
</dbReference>
<dbReference type="InterPro" id="IPR012677">
    <property type="entry name" value="Nucleotide-bd_a/b_plait_sf"/>
</dbReference>
<dbReference type="PROSITE" id="PS50102">
    <property type="entry name" value="RRM"/>
    <property type="match status" value="1"/>
</dbReference>
<dbReference type="Proteomes" id="UP000887458">
    <property type="component" value="Unassembled WGS sequence"/>
</dbReference>
<organism evidence="4 5">
    <name type="scientific">Dermatophagoides pteronyssinus</name>
    <name type="common">European house dust mite</name>
    <dbReference type="NCBI Taxonomy" id="6956"/>
    <lineage>
        <taxon>Eukaryota</taxon>
        <taxon>Metazoa</taxon>
        <taxon>Ecdysozoa</taxon>
        <taxon>Arthropoda</taxon>
        <taxon>Chelicerata</taxon>
        <taxon>Arachnida</taxon>
        <taxon>Acari</taxon>
        <taxon>Acariformes</taxon>
        <taxon>Sarcoptiformes</taxon>
        <taxon>Astigmata</taxon>
        <taxon>Psoroptidia</taxon>
        <taxon>Analgoidea</taxon>
        <taxon>Pyroglyphidae</taxon>
        <taxon>Dermatophagoidinae</taxon>
        <taxon>Dermatophagoides</taxon>
    </lineage>
</organism>
<evidence type="ECO:0000256" key="1">
    <source>
        <dbReference type="ARBA" id="ARBA00022884"/>
    </source>
</evidence>
<comment type="caution">
    <text evidence="4">The sequence shown here is derived from an EMBL/GenBank/DDBJ whole genome shotgun (WGS) entry which is preliminary data.</text>
</comment>
<proteinExistence type="predicted"/>